<comment type="caution">
    <text evidence="3">The sequence shown here is derived from an EMBL/GenBank/DDBJ whole genome shotgun (WGS) entry which is preliminary data.</text>
</comment>
<evidence type="ECO:0000313" key="3">
    <source>
        <dbReference type="EMBL" id="THF72678.1"/>
    </source>
</evidence>
<organism evidence="3 4">
    <name type="scientific">Cohnella fermenti</name>
    <dbReference type="NCBI Taxonomy" id="2565925"/>
    <lineage>
        <taxon>Bacteria</taxon>
        <taxon>Bacillati</taxon>
        <taxon>Bacillota</taxon>
        <taxon>Bacilli</taxon>
        <taxon>Bacillales</taxon>
        <taxon>Paenibacillaceae</taxon>
        <taxon>Cohnella</taxon>
    </lineage>
</organism>
<dbReference type="Proteomes" id="UP000310636">
    <property type="component" value="Unassembled WGS sequence"/>
</dbReference>
<dbReference type="Gene3D" id="2.80.10.50">
    <property type="match status" value="1"/>
</dbReference>
<evidence type="ECO:0000313" key="4">
    <source>
        <dbReference type="Proteomes" id="UP000310636"/>
    </source>
</evidence>
<feature type="domain" description="F5/8 type C" evidence="2">
    <location>
        <begin position="123"/>
        <end position="223"/>
    </location>
</feature>
<dbReference type="SUPFAM" id="SSF49785">
    <property type="entry name" value="Galactose-binding domain-like"/>
    <property type="match status" value="2"/>
</dbReference>
<evidence type="ECO:0000256" key="1">
    <source>
        <dbReference type="SAM" id="MobiDB-lite"/>
    </source>
</evidence>
<protein>
    <submittedName>
        <fullName evidence="3">Discoidin domain-containing protein</fullName>
    </submittedName>
</protein>
<dbReference type="RefSeq" id="WP_136373955.1">
    <property type="nucleotide sequence ID" value="NZ_SSOB01000074.1"/>
</dbReference>
<gene>
    <name evidence="3" type="ORF">E6C55_32270</name>
</gene>
<dbReference type="InterPro" id="IPR000421">
    <property type="entry name" value="FA58C"/>
</dbReference>
<reference evidence="3 4" key="1">
    <citation type="submission" date="2019-04" db="EMBL/GenBank/DDBJ databases">
        <title>Cohnella sp. nov. isolated from preserved vegetables.</title>
        <authorList>
            <person name="Lin S.-Y."/>
            <person name="Hung M.-H."/>
            <person name="Young C.-C."/>
        </authorList>
    </citation>
    <scope>NUCLEOTIDE SEQUENCE [LARGE SCALE GENOMIC DNA]</scope>
    <source>
        <strain evidence="3 4">CC-MHH1044</strain>
    </source>
</reference>
<dbReference type="AlphaFoldDB" id="A0A4S4BEP5"/>
<dbReference type="CDD" id="cd23432">
    <property type="entry name" value="beta-trefoil_Ricin_EndoBetaGal-like"/>
    <property type="match status" value="1"/>
</dbReference>
<dbReference type="OrthoDB" id="9768507at2"/>
<feature type="region of interest" description="Disordered" evidence="1">
    <location>
        <begin position="41"/>
        <end position="62"/>
    </location>
</feature>
<dbReference type="InterPro" id="IPR035992">
    <property type="entry name" value="Ricin_B-like_lectins"/>
</dbReference>
<dbReference type="SUPFAM" id="SSF50370">
    <property type="entry name" value="Ricin B-like lectins"/>
    <property type="match status" value="1"/>
</dbReference>
<keyword evidence="4" id="KW-1185">Reference proteome</keyword>
<accession>A0A4S4BEP5</accession>
<dbReference type="PROSITE" id="PS50022">
    <property type="entry name" value="FA58C_3"/>
    <property type="match status" value="1"/>
</dbReference>
<dbReference type="Gene3D" id="2.60.120.260">
    <property type="entry name" value="Galactose-binding domain-like"/>
    <property type="match status" value="2"/>
</dbReference>
<name>A0A4S4BEP5_9BACL</name>
<proteinExistence type="predicted"/>
<dbReference type="Pfam" id="PF22633">
    <property type="entry name" value="F5_F8_type_C_2"/>
    <property type="match status" value="1"/>
</dbReference>
<sequence>MPAGRYVKLDVFKPNGYATDRMARVSEIELYDDIAMGKTAVASDSGSAEHGPSNAVDGRDDTSWSSSATLITKDYKLQVSSDGLTYTDADTVLGNTEALTERMIPGASGRYFRLYITAPNQTAGDPTVTINDFELYDAGNLALGSTVTASTGANPTWAADGNGSTQWTSSATDADIWLKVDLGSVKRFNRWVVKQAGSNGEASDNNLFGYHLKVSEDDSADSYLMLDTVDLNTDGMTDRMINRSTFVKYKEYAYDFMKMAAAFQGIVNREGAHVFYKYEGSSDYVEYGTVSPSQDSSQWLLSDAGGFLRIKNKAEPADNIHIEDELGYAQYGGMTGDSSQWLLVPVYP</sequence>
<dbReference type="InterPro" id="IPR008979">
    <property type="entry name" value="Galactose-bd-like_sf"/>
</dbReference>
<evidence type="ECO:0000259" key="2">
    <source>
        <dbReference type="PROSITE" id="PS50022"/>
    </source>
</evidence>
<dbReference type="EMBL" id="SSOB01000074">
    <property type="protein sequence ID" value="THF72678.1"/>
    <property type="molecule type" value="Genomic_DNA"/>
</dbReference>